<dbReference type="Gene3D" id="1.10.287.950">
    <property type="entry name" value="Methyl-accepting chemotaxis protein"/>
    <property type="match status" value="1"/>
</dbReference>
<organism evidence="2 3">
    <name type="scientific">Rhizobium aquaticum</name>
    <dbReference type="NCBI Taxonomy" id="1549636"/>
    <lineage>
        <taxon>Bacteria</taxon>
        <taxon>Pseudomonadati</taxon>
        <taxon>Pseudomonadota</taxon>
        <taxon>Alphaproteobacteria</taxon>
        <taxon>Hyphomicrobiales</taxon>
        <taxon>Rhizobiaceae</taxon>
        <taxon>Rhizobium/Agrobacterium group</taxon>
        <taxon>Rhizobium</taxon>
    </lineage>
</organism>
<comment type="caution">
    <text evidence="2">The sequence shown here is derived from an EMBL/GenBank/DDBJ whole genome shotgun (WGS) entry which is preliminary data.</text>
</comment>
<keyword evidence="3" id="KW-1185">Reference proteome</keyword>
<dbReference type="SUPFAM" id="SSF58104">
    <property type="entry name" value="Methyl-accepting chemotaxis protein (MCP) signaling domain"/>
    <property type="match status" value="1"/>
</dbReference>
<protein>
    <submittedName>
        <fullName evidence="2">Uncharacterized protein YukE</fullName>
    </submittedName>
</protein>
<dbReference type="RefSeq" id="WP_354558134.1">
    <property type="nucleotide sequence ID" value="NZ_JBEPMB010000008.1"/>
</dbReference>
<accession>A0ABV2J4J7</accession>
<name>A0ABV2J4J7_9HYPH</name>
<evidence type="ECO:0000256" key="1">
    <source>
        <dbReference type="SAM" id="Coils"/>
    </source>
</evidence>
<dbReference type="EMBL" id="JBEPMB010000008">
    <property type="protein sequence ID" value="MET3615673.1"/>
    <property type="molecule type" value="Genomic_DNA"/>
</dbReference>
<evidence type="ECO:0000313" key="3">
    <source>
        <dbReference type="Proteomes" id="UP001549047"/>
    </source>
</evidence>
<feature type="coiled-coil region" evidence="1">
    <location>
        <begin position="141"/>
        <end position="175"/>
    </location>
</feature>
<evidence type="ECO:0000313" key="2">
    <source>
        <dbReference type="EMBL" id="MET3615673.1"/>
    </source>
</evidence>
<keyword evidence="1" id="KW-0175">Coiled coil</keyword>
<proteinExistence type="predicted"/>
<dbReference type="Proteomes" id="UP001549047">
    <property type="component" value="Unassembled WGS sequence"/>
</dbReference>
<reference evidence="2 3" key="1">
    <citation type="submission" date="2024-06" db="EMBL/GenBank/DDBJ databases">
        <title>Genomic Encyclopedia of Type Strains, Phase IV (KMG-IV): sequencing the most valuable type-strain genomes for metagenomic binning, comparative biology and taxonomic classification.</title>
        <authorList>
            <person name="Goeker M."/>
        </authorList>
    </citation>
    <scope>NUCLEOTIDE SEQUENCE [LARGE SCALE GENOMIC DNA]</scope>
    <source>
        <strain evidence="2 3">DSM 29780</strain>
    </source>
</reference>
<sequence length="579" mass="62408">MNLGIASLRQDEERFSASALLGRLESARSQLEERFLDGGSVLVTVLDTLSKLVELLDQVGTSLKEEEAAEAKRKLLLTAELLKAVPANHATRQQSLAAVKQISCQFARNIDSMNEALRYLRTFAMTAKIAGASVADFSDFVSEIMERIQFATQEVKELAARVDALSAQIDGADIKSGGPLENYFDDLPKIVSRLVMNGAEIETQKQNLSAMALKVADLARKAQAKVGQVLSAMQIGDITRQRIEHCQTAFEIAEETIRAGGTNCVSPEEHDAVMGTITRLVAELLAESTADFHRDSSRVVETIHSLGGDVAALMKLYEAMILAQQPDRGNPISVVHDDLVTARGMVANIAHAAGVAASLSRNTAVLIGELTTSVETIQLVRRDIQYMALNTTLRCGRLGEEGRPINVVTGELRVFASVLDDDAGQILNTLKQLQEQSAGLETTDSGKSDGETESLEGLLDSAVPMLAEAARTMEDNMQALRLTAQDMSANVTRAISRLDFKAGIGEIMAACTEEAIAASEQWDRAQEMTPALAAIGERIGKTYTMVAERNIHASVFGDTVAAEEAPSVSDDDLLEDALF</sequence>
<gene>
    <name evidence="2" type="ORF">ABID16_004020</name>
</gene>